<dbReference type="RefSeq" id="WP_209475665.1">
    <property type="nucleotide sequence ID" value="NZ_CP053383.1"/>
</dbReference>
<dbReference type="InterPro" id="IPR038330">
    <property type="entry name" value="TspO/MBR-related_sf"/>
</dbReference>
<dbReference type="EMBL" id="CP053383">
    <property type="protein sequence ID" value="QTP57520.1"/>
    <property type="molecule type" value="Genomic_DNA"/>
</dbReference>
<evidence type="ECO:0000256" key="2">
    <source>
        <dbReference type="ARBA" id="ARBA00007524"/>
    </source>
</evidence>
<evidence type="ECO:0000256" key="3">
    <source>
        <dbReference type="ARBA" id="ARBA00022692"/>
    </source>
</evidence>
<dbReference type="CDD" id="cd15904">
    <property type="entry name" value="TSPO_MBR"/>
    <property type="match status" value="1"/>
</dbReference>
<dbReference type="Pfam" id="PF03073">
    <property type="entry name" value="TspO_MBR"/>
    <property type="match status" value="1"/>
</dbReference>
<feature type="transmembrane region" description="Helical" evidence="6">
    <location>
        <begin position="137"/>
        <end position="159"/>
    </location>
</feature>
<feature type="transmembrane region" description="Helical" evidence="6">
    <location>
        <begin position="51"/>
        <end position="69"/>
    </location>
</feature>
<evidence type="ECO:0000256" key="6">
    <source>
        <dbReference type="SAM" id="Phobius"/>
    </source>
</evidence>
<comment type="similarity">
    <text evidence="2">Belongs to the TspO/BZRP family.</text>
</comment>
<dbReference type="PIRSF" id="PIRSF005859">
    <property type="entry name" value="PBR"/>
    <property type="match status" value="1"/>
</dbReference>
<keyword evidence="5 6" id="KW-0472">Membrane</keyword>
<feature type="transmembrane region" description="Helical" evidence="6">
    <location>
        <begin position="106"/>
        <end position="125"/>
    </location>
</feature>
<proteinExistence type="inferred from homology"/>
<name>A0ABX7WB40_9GAMM</name>
<keyword evidence="4 6" id="KW-1133">Transmembrane helix</keyword>
<accession>A0ABX7WB40</accession>
<feature type="transmembrane region" description="Helical" evidence="6">
    <location>
        <begin position="12"/>
        <end position="31"/>
    </location>
</feature>
<organism evidence="7 8">
    <name type="scientific">Halomonas sulfidivorans</name>
    <dbReference type="NCBI Taxonomy" id="2733488"/>
    <lineage>
        <taxon>Bacteria</taxon>
        <taxon>Pseudomonadati</taxon>
        <taxon>Pseudomonadota</taxon>
        <taxon>Gammaproteobacteria</taxon>
        <taxon>Oceanospirillales</taxon>
        <taxon>Halomonadaceae</taxon>
        <taxon>Halomonas</taxon>
    </lineage>
</organism>
<comment type="subcellular location">
    <subcellularLocation>
        <location evidence="1">Membrane</location>
        <topology evidence="1">Multi-pass membrane protein</topology>
    </subcellularLocation>
</comment>
<dbReference type="PANTHER" id="PTHR10057:SF0">
    <property type="entry name" value="TRANSLOCATOR PROTEIN"/>
    <property type="match status" value="1"/>
</dbReference>
<sequence length="161" mass="17661">MVGAPVASRHSMAILSGWLLLVALVAMVGAFTPPGAWYAELDKPPLTPPDWLFPVAWTTLYLMMAVAAWRVTLRVPAAERVAVLWPFVAQLAANGLWSILFFGMHWIFVALADLLLLWGLIVLTISRFARVSPVAAWLLTPYLAWVSFAGYLNAGIGWLNG</sequence>
<evidence type="ECO:0000256" key="5">
    <source>
        <dbReference type="ARBA" id="ARBA00023136"/>
    </source>
</evidence>
<reference evidence="7 8" key="1">
    <citation type="journal article" date="2021" name="Front. Microbiol.">
        <title>Aerobic Denitrification and Heterotrophic Sulfur Oxidation in the Genus Halomonas Revealed by Six Novel Species Characterizations and Genome-Based Analysis.</title>
        <authorList>
            <person name="Wang L."/>
            <person name="Shao Z."/>
        </authorList>
    </citation>
    <scope>NUCLEOTIDE SEQUENCE [LARGE SCALE GENOMIC DNA]</scope>
    <source>
        <strain evidence="7 8">MCCC 1A13718</strain>
    </source>
</reference>
<evidence type="ECO:0000313" key="7">
    <source>
        <dbReference type="EMBL" id="QTP57520.1"/>
    </source>
</evidence>
<dbReference type="Proteomes" id="UP000671845">
    <property type="component" value="Chromosome"/>
</dbReference>
<gene>
    <name evidence="7" type="ORF">HNO53_01525</name>
</gene>
<feature type="transmembrane region" description="Helical" evidence="6">
    <location>
        <begin position="81"/>
        <end position="100"/>
    </location>
</feature>
<protein>
    <submittedName>
        <fullName evidence="7">Tryptophan-rich sensory protein</fullName>
    </submittedName>
</protein>
<dbReference type="PANTHER" id="PTHR10057">
    <property type="entry name" value="PERIPHERAL-TYPE BENZODIAZEPINE RECEPTOR"/>
    <property type="match status" value="1"/>
</dbReference>
<dbReference type="Gene3D" id="1.20.1260.100">
    <property type="entry name" value="TspO/MBR protein"/>
    <property type="match status" value="1"/>
</dbReference>
<evidence type="ECO:0000313" key="8">
    <source>
        <dbReference type="Proteomes" id="UP000671845"/>
    </source>
</evidence>
<dbReference type="InterPro" id="IPR004307">
    <property type="entry name" value="TspO_MBR"/>
</dbReference>
<evidence type="ECO:0000256" key="1">
    <source>
        <dbReference type="ARBA" id="ARBA00004141"/>
    </source>
</evidence>
<keyword evidence="3 6" id="KW-0812">Transmembrane</keyword>
<keyword evidence="8" id="KW-1185">Reference proteome</keyword>
<evidence type="ECO:0000256" key="4">
    <source>
        <dbReference type="ARBA" id="ARBA00022989"/>
    </source>
</evidence>